<name>A0A4P6YSD1_9LACO</name>
<sequence>MGRYKHSYWKKRVAISGAALLMIASVGVIPESLIKMNVSPTVVHADTNTDVTTVSDFDNTHTYTSANSKVGDLFKSSGSAKTPTISGNVLTASLTSRSSTGEVGAVGFTNQINFGQDFKITGQIGFSDTTGDGISVVFAPVNPNKIASGVAGAGLGLWGLPNAFGLVYDMYANNGDTHYIGTNNFNMGDFNNKDAKNADTITSYISAGPFTDGMSAVPGNNQSVKANSGSPVGATEQVINWRFTDGSGKLIAVDGANKNDKLDNNPGNQVASINSSLTSGYENITISYSASTGKLTISIPDNAKKLPVIGTLLNQTYGSNTDAKTWTMTIPASMQNQGYAMGVVASDSSNSDNNFNFKLNDYSMPVKTANVTFDGKANASVANPSDFNFTKSTGAIANVGDVITVIPDASYLADAQKLANFDPDYVYIAPKVKGYAMTAPQQFTVGQNDSDNNFVLDYSKAGSMTVHYQIKGQAAGSYIDDVVVKNGSNTTSGLSSKSYSIETPLLPGYTADKTVVTGAFDGSDETTVVTYTPVTVSPLDPSNPNVSQPVKPVDTVTGNAAANPTSGSLTLDYAPSFNFGTQTISTGAQKYYATSQKYSDGTKNSVPYVQVSDRRPDKSGWKLNAMISNFKDSDGDVLPITSLDYQNGALKVATDNSLPTPNVVGNGMSSSFTTNELVPNVATTIISAPENEGHGTFLGNFGSANDLATITGEAGAKTSREVDKDVALNVVNGQNAKSTAYQASITWTLSDTPSN</sequence>
<evidence type="ECO:0000313" key="3">
    <source>
        <dbReference type="Proteomes" id="UP000292886"/>
    </source>
</evidence>
<keyword evidence="3" id="KW-1185">Reference proteome</keyword>
<dbReference type="KEGG" id="wei:EQG49_03240"/>
<accession>A0A4P6YSD1</accession>
<organism evidence="2 3">
    <name type="scientific">Periweissella cryptocerci</name>
    <dbReference type="NCBI Taxonomy" id="2506420"/>
    <lineage>
        <taxon>Bacteria</taxon>
        <taxon>Bacillati</taxon>
        <taxon>Bacillota</taxon>
        <taxon>Bacilli</taxon>
        <taxon>Lactobacillales</taxon>
        <taxon>Lactobacillaceae</taxon>
        <taxon>Periweissella</taxon>
    </lineage>
</organism>
<gene>
    <name evidence="2" type="ORF">EQG49_03240</name>
</gene>
<dbReference type="InterPro" id="IPR027994">
    <property type="entry name" value="WxL_dom"/>
</dbReference>
<feature type="domain" description="WxL" evidence="1">
    <location>
        <begin position="529"/>
        <end position="753"/>
    </location>
</feature>
<dbReference type="Proteomes" id="UP000292886">
    <property type="component" value="Chromosome"/>
</dbReference>
<reference evidence="3" key="1">
    <citation type="submission" date="2019-03" db="EMBL/GenBank/DDBJ databases">
        <title>Weissella sp. 26KH-42 Genome sequencing.</title>
        <authorList>
            <person name="Heo J."/>
            <person name="Kim S.-J."/>
            <person name="Kim J.-S."/>
            <person name="Hong S.-B."/>
            <person name="Kwon S.-W."/>
        </authorList>
    </citation>
    <scope>NUCLEOTIDE SEQUENCE [LARGE SCALE GENOMIC DNA]</scope>
    <source>
        <strain evidence="3">26KH-42</strain>
    </source>
</reference>
<dbReference type="Gene3D" id="2.60.120.200">
    <property type="match status" value="1"/>
</dbReference>
<dbReference type="OrthoDB" id="2146450at2"/>
<evidence type="ECO:0000259" key="1">
    <source>
        <dbReference type="Pfam" id="PF13731"/>
    </source>
</evidence>
<dbReference type="Pfam" id="PF13731">
    <property type="entry name" value="WxL"/>
    <property type="match status" value="1"/>
</dbReference>
<proteinExistence type="predicted"/>
<protein>
    <recommendedName>
        <fullName evidence="1">WxL domain-containing protein</fullName>
    </recommendedName>
</protein>
<dbReference type="RefSeq" id="WP_133362619.1">
    <property type="nucleotide sequence ID" value="NZ_CP037940.1"/>
</dbReference>
<dbReference type="EMBL" id="CP037940">
    <property type="protein sequence ID" value="QBO35540.1"/>
    <property type="molecule type" value="Genomic_DNA"/>
</dbReference>
<dbReference type="AlphaFoldDB" id="A0A4P6YSD1"/>
<evidence type="ECO:0000313" key="2">
    <source>
        <dbReference type="EMBL" id="QBO35540.1"/>
    </source>
</evidence>